<evidence type="ECO:0000259" key="2">
    <source>
        <dbReference type="PROSITE" id="PS51910"/>
    </source>
</evidence>
<dbReference type="InterPro" id="IPR017853">
    <property type="entry name" value="GH"/>
</dbReference>
<dbReference type="Gene3D" id="3.20.20.80">
    <property type="entry name" value="Glycosidases"/>
    <property type="match status" value="1"/>
</dbReference>
<dbReference type="PANTHER" id="PTHR11177:SF317">
    <property type="entry name" value="CHITINASE 12-RELATED"/>
    <property type="match status" value="1"/>
</dbReference>
<organism evidence="3 4">
    <name type="scientific">Magallana gigas</name>
    <name type="common">Pacific oyster</name>
    <name type="synonym">Crassostrea gigas</name>
    <dbReference type="NCBI Taxonomy" id="29159"/>
    <lineage>
        <taxon>Eukaryota</taxon>
        <taxon>Metazoa</taxon>
        <taxon>Spiralia</taxon>
        <taxon>Lophotrochozoa</taxon>
        <taxon>Mollusca</taxon>
        <taxon>Bivalvia</taxon>
        <taxon>Autobranchia</taxon>
        <taxon>Pteriomorphia</taxon>
        <taxon>Ostreida</taxon>
        <taxon>Ostreoidea</taxon>
        <taxon>Ostreidae</taxon>
        <taxon>Magallana</taxon>
    </lineage>
</organism>
<dbReference type="InterPro" id="IPR001223">
    <property type="entry name" value="Glyco_hydro18_cat"/>
</dbReference>
<sequence length="78" mass="8941">MKRLSFLGIVLVVLIRDVQPYKRVCYFTNWAQYRTAPMTFTAENVDPFLCTHIMYAFGKVVGNTIDAYEWNDKGAGGK</sequence>
<feature type="chain" id="PRO_5036468925" description="GH18 domain-containing protein" evidence="1">
    <location>
        <begin position="21"/>
        <end position="78"/>
    </location>
</feature>
<dbReference type="GO" id="GO:0008061">
    <property type="term" value="F:chitin binding"/>
    <property type="evidence" value="ECO:0007669"/>
    <property type="project" value="TreeGrafter"/>
</dbReference>
<dbReference type="PANTHER" id="PTHR11177">
    <property type="entry name" value="CHITINASE"/>
    <property type="match status" value="1"/>
</dbReference>
<feature type="signal peptide" evidence="1">
    <location>
        <begin position="1"/>
        <end position="20"/>
    </location>
</feature>
<dbReference type="InterPro" id="IPR050314">
    <property type="entry name" value="Glycosyl_Hydrlase_18"/>
</dbReference>
<dbReference type="GO" id="GO:0005576">
    <property type="term" value="C:extracellular region"/>
    <property type="evidence" value="ECO:0007669"/>
    <property type="project" value="TreeGrafter"/>
</dbReference>
<dbReference type="EnsemblMetazoa" id="G3154.1">
    <property type="protein sequence ID" value="G3154.1:cds"/>
    <property type="gene ID" value="G3154"/>
</dbReference>
<evidence type="ECO:0000313" key="4">
    <source>
        <dbReference type="Proteomes" id="UP000005408"/>
    </source>
</evidence>
<dbReference type="SUPFAM" id="SSF51445">
    <property type="entry name" value="(Trans)glycosidases"/>
    <property type="match status" value="1"/>
</dbReference>
<dbReference type="Proteomes" id="UP000005408">
    <property type="component" value="Unassembled WGS sequence"/>
</dbReference>
<protein>
    <recommendedName>
        <fullName evidence="2">GH18 domain-containing protein</fullName>
    </recommendedName>
</protein>
<dbReference type="PROSITE" id="PS51910">
    <property type="entry name" value="GH18_2"/>
    <property type="match status" value="1"/>
</dbReference>
<dbReference type="AlphaFoldDB" id="A0A8W8M672"/>
<name>A0A8W8M672_MAGGI</name>
<evidence type="ECO:0000313" key="3">
    <source>
        <dbReference type="EnsemblMetazoa" id="G3154.1:cds"/>
    </source>
</evidence>
<dbReference type="GO" id="GO:0006032">
    <property type="term" value="P:chitin catabolic process"/>
    <property type="evidence" value="ECO:0007669"/>
    <property type="project" value="TreeGrafter"/>
</dbReference>
<evidence type="ECO:0000256" key="1">
    <source>
        <dbReference type="SAM" id="SignalP"/>
    </source>
</evidence>
<dbReference type="GO" id="GO:0005975">
    <property type="term" value="P:carbohydrate metabolic process"/>
    <property type="evidence" value="ECO:0007669"/>
    <property type="project" value="InterPro"/>
</dbReference>
<accession>A0A8W8M672</accession>
<dbReference type="GO" id="GO:0004568">
    <property type="term" value="F:chitinase activity"/>
    <property type="evidence" value="ECO:0007669"/>
    <property type="project" value="TreeGrafter"/>
</dbReference>
<keyword evidence="4" id="KW-1185">Reference proteome</keyword>
<feature type="domain" description="GH18" evidence="2">
    <location>
        <begin position="21"/>
        <end position="78"/>
    </location>
</feature>
<dbReference type="Pfam" id="PF00704">
    <property type="entry name" value="Glyco_hydro_18"/>
    <property type="match status" value="1"/>
</dbReference>
<keyword evidence="1" id="KW-0732">Signal</keyword>
<proteinExistence type="predicted"/>
<reference evidence="3" key="1">
    <citation type="submission" date="2022-08" db="UniProtKB">
        <authorList>
            <consortium name="EnsemblMetazoa"/>
        </authorList>
    </citation>
    <scope>IDENTIFICATION</scope>
    <source>
        <strain evidence="3">05x7-T-G4-1.051#20</strain>
    </source>
</reference>